<sequence>MSLLSTKGFEETTVDEIAQTAGIARRTLFRYFPTKADIVTAWTQQMTDVLARSVAACPASLPPQALLGHALESVVPHIAPTPREAYACVYLIERTPALLSVSLRKYAQWEDSLADALMQRLAPSDDRALSARVAARSGIAAFRTALDEWIRLKGRSRLVPILRRIMRLQAAMLAPADLDWISPDELTAAP</sequence>
<dbReference type="EMBL" id="JABEQG010000020">
    <property type="protein sequence ID" value="MBB2156887.1"/>
    <property type="molecule type" value="Genomic_DNA"/>
</dbReference>
<organism evidence="6 7">
    <name type="scientific">Gluconacetobacter diazotrophicus</name>
    <name type="common">Acetobacter diazotrophicus</name>
    <dbReference type="NCBI Taxonomy" id="33996"/>
    <lineage>
        <taxon>Bacteria</taxon>
        <taxon>Pseudomonadati</taxon>
        <taxon>Pseudomonadota</taxon>
        <taxon>Alphaproteobacteria</taxon>
        <taxon>Acetobacterales</taxon>
        <taxon>Acetobacteraceae</taxon>
        <taxon>Gluconacetobacter</taxon>
    </lineage>
</organism>
<reference evidence="6 7" key="1">
    <citation type="submission" date="2020-04" db="EMBL/GenBank/DDBJ databases">
        <title>Description of novel Gluconacetobacter.</title>
        <authorList>
            <person name="Sombolestani A."/>
        </authorList>
    </citation>
    <scope>NUCLEOTIDE SEQUENCE [LARGE SCALE GENOMIC DNA]</scope>
    <source>
        <strain evidence="6 7">LMG 7603</strain>
    </source>
</reference>
<name>A0A7W4I5Z4_GLUDI</name>
<dbReference type="SUPFAM" id="SSF46689">
    <property type="entry name" value="Homeodomain-like"/>
    <property type="match status" value="1"/>
</dbReference>
<feature type="DNA-binding region" description="H-T-H motif" evidence="4">
    <location>
        <begin position="13"/>
        <end position="32"/>
    </location>
</feature>
<dbReference type="InterPro" id="IPR001647">
    <property type="entry name" value="HTH_TetR"/>
</dbReference>
<keyword evidence="1" id="KW-0805">Transcription regulation</keyword>
<dbReference type="InterPro" id="IPR050109">
    <property type="entry name" value="HTH-type_TetR-like_transc_reg"/>
</dbReference>
<dbReference type="InterPro" id="IPR041347">
    <property type="entry name" value="MftR_C"/>
</dbReference>
<evidence type="ECO:0000256" key="4">
    <source>
        <dbReference type="PROSITE-ProRule" id="PRU00335"/>
    </source>
</evidence>
<dbReference type="GO" id="GO:0003700">
    <property type="term" value="F:DNA-binding transcription factor activity"/>
    <property type="evidence" value="ECO:0007669"/>
    <property type="project" value="TreeGrafter"/>
</dbReference>
<dbReference type="AlphaFoldDB" id="A0A7W4I5Z4"/>
<protein>
    <submittedName>
        <fullName evidence="6">TetR family transcriptional regulator</fullName>
    </submittedName>
</protein>
<keyword evidence="2 4" id="KW-0238">DNA-binding</keyword>
<evidence type="ECO:0000313" key="6">
    <source>
        <dbReference type="EMBL" id="MBB2156887.1"/>
    </source>
</evidence>
<proteinExistence type="predicted"/>
<dbReference type="PANTHER" id="PTHR30055">
    <property type="entry name" value="HTH-TYPE TRANSCRIPTIONAL REGULATOR RUTR"/>
    <property type="match status" value="1"/>
</dbReference>
<evidence type="ECO:0000259" key="5">
    <source>
        <dbReference type="PROSITE" id="PS50977"/>
    </source>
</evidence>
<feature type="domain" description="HTH tetR-type" evidence="5">
    <location>
        <begin position="1"/>
        <end position="50"/>
    </location>
</feature>
<dbReference type="PROSITE" id="PS50977">
    <property type="entry name" value="HTH_TETR_2"/>
    <property type="match status" value="1"/>
</dbReference>
<dbReference type="Proteomes" id="UP000550787">
    <property type="component" value="Unassembled WGS sequence"/>
</dbReference>
<evidence type="ECO:0000256" key="3">
    <source>
        <dbReference type="ARBA" id="ARBA00023163"/>
    </source>
</evidence>
<dbReference type="InterPro" id="IPR023772">
    <property type="entry name" value="DNA-bd_HTH_TetR-type_CS"/>
</dbReference>
<dbReference type="GO" id="GO:0000976">
    <property type="term" value="F:transcription cis-regulatory region binding"/>
    <property type="evidence" value="ECO:0007669"/>
    <property type="project" value="TreeGrafter"/>
</dbReference>
<evidence type="ECO:0000256" key="2">
    <source>
        <dbReference type="ARBA" id="ARBA00023125"/>
    </source>
</evidence>
<dbReference type="PANTHER" id="PTHR30055:SF238">
    <property type="entry name" value="MYCOFACTOCIN BIOSYNTHESIS TRANSCRIPTIONAL REGULATOR MFTR-RELATED"/>
    <property type="match status" value="1"/>
</dbReference>
<gene>
    <name evidence="6" type="ORF">HLH33_11290</name>
</gene>
<accession>A0A7W4I5Z4</accession>
<dbReference type="Gene3D" id="1.10.10.60">
    <property type="entry name" value="Homeodomain-like"/>
    <property type="match status" value="1"/>
</dbReference>
<evidence type="ECO:0000256" key="1">
    <source>
        <dbReference type="ARBA" id="ARBA00023015"/>
    </source>
</evidence>
<dbReference type="PROSITE" id="PS01081">
    <property type="entry name" value="HTH_TETR_1"/>
    <property type="match status" value="1"/>
</dbReference>
<evidence type="ECO:0000313" key="7">
    <source>
        <dbReference type="Proteomes" id="UP000550787"/>
    </source>
</evidence>
<dbReference type="Pfam" id="PF17754">
    <property type="entry name" value="TetR_C_14"/>
    <property type="match status" value="1"/>
</dbReference>
<dbReference type="Pfam" id="PF00440">
    <property type="entry name" value="TetR_N"/>
    <property type="match status" value="1"/>
</dbReference>
<keyword evidence="3" id="KW-0804">Transcription</keyword>
<dbReference type="InterPro" id="IPR009057">
    <property type="entry name" value="Homeodomain-like_sf"/>
</dbReference>
<dbReference type="Gene3D" id="1.10.357.10">
    <property type="entry name" value="Tetracycline Repressor, domain 2"/>
    <property type="match status" value="1"/>
</dbReference>
<comment type="caution">
    <text evidence="6">The sequence shown here is derived from an EMBL/GenBank/DDBJ whole genome shotgun (WGS) entry which is preliminary data.</text>
</comment>